<evidence type="ECO:0000256" key="2">
    <source>
        <dbReference type="ARBA" id="ARBA00022741"/>
    </source>
</evidence>
<keyword evidence="6" id="KW-1185">Reference proteome</keyword>
<protein>
    <submittedName>
        <fullName evidence="5">YifB family Mg chelatase-like AAA ATPase</fullName>
    </submittedName>
</protein>
<dbReference type="PANTHER" id="PTHR32039:SF7">
    <property type="entry name" value="COMPETENCE PROTEIN COMM"/>
    <property type="match status" value="1"/>
</dbReference>
<dbReference type="PANTHER" id="PTHR32039">
    <property type="entry name" value="MAGNESIUM-CHELATASE SUBUNIT CHLI"/>
    <property type="match status" value="1"/>
</dbReference>
<sequence>MTHCFNLEGVEAGLVDVQAKAVFGKPSLTIIGMGDKAIREAGERIYGAIHHAELEVPKMKVVVNLAPGNVRKKGSHFDLAIAVAILHQCGQVASENVHRYAYLGELSLTGRLRPVDGVISMAMEARRQAFEYLILPRENMAEAALVEGVVPLGFESLGEVASFLEGQAKGYDPESMLAAEKDLDREAEACRTAGLLDFSDVRGQDRAVRYSAIAAAGGHNLLLVGAPGCGKSMIAQRIHTILPTMSEEERLEVTRIQSVCGELQVKSRLAPHRPFRAPHHNISTNAMIGGGTQAMPGEVTKAHNGVLFLDEFPEYGKAALESLRQPLEDRQVTVARVGGTHTYPASFMLVAAMNPCPCGHHGTGRCTCTPRQVRDYTSKLSGPLLDRFDMLLQVESVEFLELTSLEAGMSSQELQIRVEAARKLQQERFAAYPGIHTNAQMPPQLVERFCRLEKDCGRIIQEAWEQERFSARTYKKLLRVARTCADMGDAREIRARDIRHALQGFRP</sequence>
<accession>A0A7X5HWN3</accession>
<dbReference type="Pfam" id="PF13541">
    <property type="entry name" value="ChlI"/>
    <property type="match status" value="1"/>
</dbReference>
<dbReference type="Gene3D" id="3.30.230.10">
    <property type="match status" value="1"/>
</dbReference>
<dbReference type="InterPro" id="IPR025158">
    <property type="entry name" value="Mg_chelat-rel_C"/>
</dbReference>
<dbReference type="Pfam" id="PF13335">
    <property type="entry name" value="Mg_chelatase_C"/>
    <property type="match status" value="1"/>
</dbReference>
<dbReference type="SMART" id="SM00382">
    <property type="entry name" value="AAA"/>
    <property type="match status" value="1"/>
</dbReference>
<dbReference type="SUPFAM" id="SSF54211">
    <property type="entry name" value="Ribosomal protein S5 domain 2-like"/>
    <property type="match status" value="1"/>
</dbReference>
<name>A0A7X5HWN3_9FIRM</name>
<dbReference type="GO" id="GO:0005524">
    <property type="term" value="F:ATP binding"/>
    <property type="evidence" value="ECO:0007669"/>
    <property type="project" value="UniProtKB-KW"/>
</dbReference>
<gene>
    <name evidence="5" type="ORF">GXN74_08825</name>
</gene>
<dbReference type="SUPFAM" id="SSF52540">
    <property type="entry name" value="P-loop containing nucleoside triphosphate hydrolases"/>
    <property type="match status" value="1"/>
</dbReference>
<dbReference type="InterPro" id="IPR001208">
    <property type="entry name" value="MCM_dom"/>
</dbReference>
<feature type="domain" description="MCM C-terminal AAA(+) ATPase" evidence="4">
    <location>
        <begin position="297"/>
        <end position="394"/>
    </location>
</feature>
<evidence type="ECO:0000256" key="1">
    <source>
        <dbReference type="ARBA" id="ARBA00006354"/>
    </source>
</evidence>
<dbReference type="NCBIfam" id="TIGR00368">
    <property type="entry name" value="YifB family Mg chelatase-like AAA ATPase"/>
    <property type="match status" value="1"/>
</dbReference>
<dbReference type="PRINTS" id="PR01657">
    <property type="entry name" value="MCMFAMILY"/>
</dbReference>
<proteinExistence type="inferred from homology"/>
<dbReference type="PROSITE" id="PS50051">
    <property type="entry name" value="MCM_2"/>
    <property type="match status" value="1"/>
</dbReference>
<dbReference type="InterPro" id="IPR004482">
    <property type="entry name" value="Mg_chelat-rel"/>
</dbReference>
<dbReference type="Pfam" id="PF01078">
    <property type="entry name" value="Mg_chelatase"/>
    <property type="match status" value="1"/>
</dbReference>
<dbReference type="InterPro" id="IPR020568">
    <property type="entry name" value="Ribosomal_Su5_D2-typ_SF"/>
</dbReference>
<keyword evidence="2" id="KW-0547">Nucleotide-binding</keyword>
<dbReference type="EMBL" id="JAAEEH010000022">
    <property type="protein sequence ID" value="NDL67841.1"/>
    <property type="molecule type" value="Genomic_DNA"/>
</dbReference>
<dbReference type="InterPro" id="IPR000523">
    <property type="entry name" value="Mg_chelatse_chII-like_cat_dom"/>
</dbReference>
<organism evidence="5 6">
    <name type="scientific">Anaerotalea alkaliphila</name>
    <dbReference type="NCBI Taxonomy" id="2662126"/>
    <lineage>
        <taxon>Bacteria</taxon>
        <taxon>Bacillati</taxon>
        <taxon>Bacillota</taxon>
        <taxon>Clostridia</taxon>
        <taxon>Eubacteriales</taxon>
        <taxon>Anaerotalea</taxon>
    </lineage>
</organism>
<reference evidence="5 6" key="1">
    <citation type="submission" date="2020-01" db="EMBL/GenBank/DDBJ databases">
        <title>Anaeroalcalibacter tamaniensis gen. nov., sp. nov., moderately halophilic strictly anaerobic fermenter bacterium from mud volcano of Taman peninsula.</title>
        <authorList>
            <person name="Frolova A."/>
            <person name="Merkel A.Y."/>
            <person name="Slobodkin A.I."/>
        </authorList>
    </citation>
    <scope>NUCLEOTIDE SEQUENCE [LARGE SCALE GENOMIC DNA]</scope>
    <source>
        <strain evidence="5 6">F-3ap</strain>
    </source>
</reference>
<evidence type="ECO:0000313" key="6">
    <source>
        <dbReference type="Proteomes" id="UP000461585"/>
    </source>
</evidence>
<dbReference type="InterPro" id="IPR003593">
    <property type="entry name" value="AAA+_ATPase"/>
</dbReference>
<dbReference type="InterPro" id="IPR027417">
    <property type="entry name" value="P-loop_NTPase"/>
</dbReference>
<dbReference type="GO" id="GO:0003677">
    <property type="term" value="F:DNA binding"/>
    <property type="evidence" value="ECO:0007669"/>
    <property type="project" value="InterPro"/>
</dbReference>
<dbReference type="Proteomes" id="UP000461585">
    <property type="component" value="Unassembled WGS sequence"/>
</dbReference>
<comment type="similarity">
    <text evidence="1">Belongs to the Mg-chelatase subunits D/I family. ComM subfamily.</text>
</comment>
<evidence type="ECO:0000256" key="3">
    <source>
        <dbReference type="ARBA" id="ARBA00022840"/>
    </source>
</evidence>
<keyword evidence="3" id="KW-0067">ATP-binding</keyword>
<dbReference type="AlphaFoldDB" id="A0A7X5HWN3"/>
<evidence type="ECO:0000313" key="5">
    <source>
        <dbReference type="EMBL" id="NDL67841.1"/>
    </source>
</evidence>
<dbReference type="InterPro" id="IPR045006">
    <property type="entry name" value="CHLI-like"/>
</dbReference>
<dbReference type="Gene3D" id="3.40.50.300">
    <property type="entry name" value="P-loop containing nucleotide triphosphate hydrolases"/>
    <property type="match status" value="1"/>
</dbReference>
<comment type="caution">
    <text evidence="5">The sequence shown here is derived from an EMBL/GenBank/DDBJ whole genome shotgun (WGS) entry which is preliminary data.</text>
</comment>
<evidence type="ECO:0000259" key="4">
    <source>
        <dbReference type="PROSITE" id="PS50051"/>
    </source>
</evidence>
<dbReference type="InterPro" id="IPR014721">
    <property type="entry name" value="Ribsml_uS5_D2-typ_fold_subgr"/>
</dbReference>